<dbReference type="SUPFAM" id="SSF55797">
    <property type="entry name" value="PR-1-like"/>
    <property type="match status" value="1"/>
</dbReference>
<evidence type="ECO:0000256" key="1">
    <source>
        <dbReference type="SAM" id="SignalP"/>
    </source>
</evidence>
<evidence type="ECO:0000313" key="4">
    <source>
        <dbReference type="EMBL" id="TDW59360.1"/>
    </source>
</evidence>
<feature type="chain" id="PRO_5013053943" evidence="1">
    <location>
        <begin position="19"/>
        <end position="164"/>
    </location>
</feature>
<dbReference type="InterPro" id="IPR002413">
    <property type="entry name" value="V5_allergen-like"/>
</dbReference>
<dbReference type="PRINTS" id="PR00838">
    <property type="entry name" value="V5ALLERGEN"/>
</dbReference>
<dbReference type="RefSeq" id="WP_094278039.1">
    <property type="nucleotide sequence ID" value="NZ_NQJF01000006.1"/>
</dbReference>
<keyword evidence="1" id="KW-0732">Signal</keyword>
<dbReference type="PROSITE" id="PS01009">
    <property type="entry name" value="CRISP_1"/>
    <property type="match status" value="1"/>
</dbReference>
<dbReference type="PANTHER" id="PTHR10334">
    <property type="entry name" value="CYSTEINE-RICH SECRETORY PROTEIN-RELATED"/>
    <property type="match status" value="1"/>
</dbReference>
<dbReference type="InterPro" id="IPR001283">
    <property type="entry name" value="CRISP-related"/>
</dbReference>
<dbReference type="PROSITE" id="PS01010">
    <property type="entry name" value="CRISP_2"/>
    <property type="match status" value="1"/>
</dbReference>
<dbReference type="Gene3D" id="3.40.33.10">
    <property type="entry name" value="CAP"/>
    <property type="match status" value="1"/>
</dbReference>
<dbReference type="InterPro" id="IPR018244">
    <property type="entry name" value="Allrgn_V5/Tpx1_CS"/>
</dbReference>
<dbReference type="EMBL" id="SODO01000005">
    <property type="protein sequence ID" value="TDW59360.1"/>
    <property type="molecule type" value="Genomic_DNA"/>
</dbReference>
<dbReference type="PRINTS" id="PR00837">
    <property type="entry name" value="V5TPXLIKE"/>
</dbReference>
<organism evidence="3 5">
    <name type="scientific">Oceanimonas baumannii</name>
    <dbReference type="NCBI Taxonomy" id="129578"/>
    <lineage>
        <taxon>Bacteria</taxon>
        <taxon>Pseudomonadati</taxon>
        <taxon>Pseudomonadota</taxon>
        <taxon>Gammaproteobacteria</taxon>
        <taxon>Aeromonadales</taxon>
        <taxon>Aeromonadaceae</taxon>
        <taxon>Oceanimonas</taxon>
    </lineage>
</organism>
<dbReference type="GO" id="GO:0005576">
    <property type="term" value="C:extracellular region"/>
    <property type="evidence" value="ECO:0007669"/>
    <property type="project" value="InterPro"/>
</dbReference>
<accession>A0A235CJ38</accession>
<dbReference type="InterPro" id="IPR014044">
    <property type="entry name" value="CAP_dom"/>
</dbReference>
<dbReference type="SMART" id="SM00198">
    <property type="entry name" value="SCP"/>
    <property type="match status" value="1"/>
</dbReference>
<evidence type="ECO:0000313" key="6">
    <source>
        <dbReference type="Proteomes" id="UP000295058"/>
    </source>
</evidence>
<dbReference type="EMBL" id="NQJF01000006">
    <property type="protein sequence ID" value="OYD24621.1"/>
    <property type="molecule type" value="Genomic_DNA"/>
</dbReference>
<dbReference type="Proteomes" id="UP000243640">
    <property type="component" value="Unassembled WGS sequence"/>
</dbReference>
<gene>
    <name evidence="3" type="ORF">B6S09_08285</name>
    <name evidence="4" type="ORF">LY04_01604</name>
</gene>
<dbReference type="AlphaFoldDB" id="A0A235CJ38"/>
<reference evidence="3 5" key="1">
    <citation type="submission" date="2017-08" db="EMBL/GenBank/DDBJ databases">
        <title>Draft Genome Sequence of the Marine Bacterium Oceanimonas baumannii ATCC 700832.</title>
        <authorList>
            <person name="Mcclelland W.D."/>
            <person name="Brennan M.A."/>
            <person name="Trachtenberg A.M."/>
            <person name="Maclea K.S."/>
        </authorList>
    </citation>
    <scope>NUCLEOTIDE SEQUENCE [LARGE SCALE GENOMIC DNA]</scope>
    <source>
        <strain evidence="3 5">ATCC 700832</strain>
    </source>
</reference>
<evidence type="ECO:0000259" key="2">
    <source>
        <dbReference type="SMART" id="SM00198"/>
    </source>
</evidence>
<dbReference type="Proteomes" id="UP000295058">
    <property type="component" value="Unassembled WGS sequence"/>
</dbReference>
<protein>
    <submittedName>
        <fullName evidence="4">Pathogenesis-related protein 1</fullName>
    </submittedName>
</protein>
<evidence type="ECO:0000313" key="5">
    <source>
        <dbReference type="Proteomes" id="UP000243640"/>
    </source>
</evidence>
<dbReference type="InterPro" id="IPR035940">
    <property type="entry name" value="CAP_sf"/>
</dbReference>
<dbReference type="OrthoDB" id="9794228at2"/>
<name>A0A235CJ38_9GAMM</name>
<dbReference type="Pfam" id="PF00188">
    <property type="entry name" value="CAP"/>
    <property type="match status" value="1"/>
</dbReference>
<sequence>MRVFTTLLMLLLPTGLFAASVSQNILEAHNSARSEVGAGPLVWSARAESQAAGWAQVLSKRCDIEHSRGSGFGENLFMGTMGYYDELDGVKSWENEKRDYRGQPLSRELIPRVGHYTQMVWPDTRELGCATATCNNLMILVCNYYPPGNYLGESAWQSPAQTCC</sequence>
<feature type="signal peptide" evidence="1">
    <location>
        <begin position="1"/>
        <end position="18"/>
    </location>
</feature>
<comment type="caution">
    <text evidence="3">The sequence shown here is derived from an EMBL/GenBank/DDBJ whole genome shotgun (WGS) entry which is preliminary data.</text>
</comment>
<feature type="domain" description="SCP" evidence="2">
    <location>
        <begin position="20"/>
        <end position="152"/>
    </location>
</feature>
<keyword evidence="6" id="KW-1185">Reference proteome</keyword>
<evidence type="ECO:0000313" key="3">
    <source>
        <dbReference type="EMBL" id="OYD24621.1"/>
    </source>
</evidence>
<proteinExistence type="predicted"/>
<reference evidence="4 6" key="2">
    <citation type="submission" date="2019-03" db="EMBL/GenBank/DDBJ databases">
        <title>Genomic Encyclopedia of Archaeal and Bacterial Type Strains, Phase II (KMG-II): from individual species to whole genera.</title>
        <authorList>
            <person name="Goeker M."/>
        </authorList>
    </citation>
    <scope>NUCLEOTIDE SEQUENCE [LARGE SCALE GENOMIC DNA]</scope>
    <source>
        <strain evidence="4 6">DSM 15594</strain>
    </source>
</reference>
<dbReference type="FunFam" id="3.40.33.10:FF:000010">
    <property type="entry name" value="Predicted protein"/>
    <property type="match status" value="1"/>
</dbReference>